<organism evidence="2 3">
    <name type="scientific">Parathielavia hyrcaniae</name>
    <dbReference type="NCBI Taxonomy" id="113614"/>
    <lineage>
        <taxon>Eukaryota</taxon>
        <taxon>Fungi</taxon>
        <taxon>Dikarya</taxon>
        <taxon>Ascomycota</taxon>
        <taxon>Pezizomycotina</taxon>
        <taxon>Sordariomycetes</taxon>
        <taxon>Sordariomycetidae</taxon>
        <taxon>Sordariales</taxon>
        <taxon>Chaetomiaceae</taxon>
        <taxon>Parathielavia</taxon>
    </lineage>
</organism>
<name>A0AAN6QA56_9PEZI</name>
<sequence>MTTASVGLRRATQRPLPSAIPGCASKSPAHSLTPLCVDVPQEADPRRWSEKVQKLQGGCSATSDAAPLTAQAGFRSGTWSQAGPNFQGIEEHADGEPDAGLGYRKLWVWWCPARAGWHLGHLKDMYCTVAANRKCGRRRVRSTGALGRLPRGILCSTTWLRCPSKAVPGCCCS</sequence>
<comment type="caution">
    <text evidence="2">The sequence shown here is derived from an EMBL/GenBank/DDBJ whole genome shotgun (WGS) entry which is preliminary data.</text>
</comment>
<evidence type="ECO:0000313" key="3">
    <source>
        <dbReference type="Proteomes" id="UP001305647"/>
    </source>
</evidence>
<proteinExistence type="predicted"/>
<reference evidence="2" key="2">
    <citation type="submission" date="2023-05" db="EMBL/GenBank/DDBJ databases">
        <authorList>
            <consortium name="Lawrence Berkeley National Laboratory"/>
            <person name="Steindorff A."/>
            <person name="Hensen N."/>
            <person name="Bonometti L."/>
            <person name="Westerberg I."/>
            <person name="Brannstrom I.O."/>
            <person name="Guillou S."/>
            <person name="Cros-Aarteil S."/>
            <person name="Calhoun S."/>
            <person name="Haridas S."/>
            <person name="Kuo A."/>
            <person name="Mondo S."/>
            <person name="Pangilinan J."/>
            <person name="Riley R."/>
            <person name="Labutti K."/>
            <person name="Andreopoulos B."/>
            <person name="Lipzen A."/>
            <person name="Chen C."/>
            <person name="Yanf M."/>
            <person name="Daum C."/>
            <person name="Ng V."/>
            <person name="Clum A."/>
            <person name="Ohm R."/>
            <person name="Martin F."/>
            <person name="Silar P."/>
            <person name="Natvig D."/>
            <person name="Lalanne C."/>
            <person name="Gautier V."/>
            <person name="Ament-Velasquez S.L."/>
            <person name="Kruys A."/>
            <person name="Hutchinson M.I."/>
            <person name="Powell A.J."/>
            <person name="Barry K."/>
            <person name="Miller A.N."/>
            <person name="Grigoriev I.V."/>
            <person name="Debuchy R."/>
            <person name="Gladieux P."/>
            <person name="Thoren M.H."/>
            <person name="Johannesson H."/>
        </authorList>
    </citation>
    <scope>NUCLEOTIDE SEQUENCE</scope>
    <source>
        <strain evidence="2">CBS 757.83</strain>
    </source>
</reference>
<dbReference type="Proteomes" id="UP001305647">
    <property type="component" value="Unassembled WGS sequence"/>
</dbReference>
<feature type="region of interest" description="Disordered" evidence="1">
    <location>
        <begin position="1"/>
        <end position="25"/>
    </location>
</feature>
<evidence type="ECO:0000313" key="2">
    <source>
        <dbReference type="EMBL" id="KAK4106398.1"/>
    </source>
</evidence>
<keyword evidence="3" id="KW-1185">Reference proteome</keyword>
<dbReference type="AlphaFoldDB" id="A0AAN6QA56"/>
<gene>
    <name evidence="2" type="ORF">N658DRAFT_17816</name>
</gene>
<protein>
    <submittedName>
        <fullName evidence="2">Uncharacterized protein</fullName>
    </submittedName>
</protein>
<evidence type="ECO:0000256" key="1">
    <source>
        <dbReference type="SAM" id="MobiDB-lite"/>
    </source>
</evidence>
<reference evidence="2" key="1">
    <citation type="journal article" date="2023" name="Mol. Phylogenet. Evol.">
        <title>Genome-scale phylogeny and comparative genomics of the fungal order Sordariales.</title>
        <authorList>
            <person name="Hensen N."/>
            <person name="Bonometti L."/>
            <person name="Westerberg I."/>
            <person name="Brannstrom I.O."/>
            <person name="Guillou S."/>
            <person name="Cros-Aarteil S."/>
            <person name="Calhoun S."/>
            <person name="Haridas S."/>
            <person name="Kuo A."/>
            <person name="Mondo S."/>
            <person name="Pangilinan J."/>
            <person name="Riley R."/>
            <person name="LaButti K."/>
            <person name="Andreopoulos B."/>
            <person name="Lipzen A."/>
            <person name="Chen C."/>
            <person name="Yan M."/>
            <person name="Daum C."/>
            <person name="Ng V."/>
            <person name="Clum A."/>
            <person name="Steindorff A."/>
            <person name="Ohm R.A."/>
            <person name="Martin F."/>
            <person name="Silar P."/>
            <person name="Natvig D.O."/>
            <person name="Lalanne C."/>
            <person name="Gautier V."/>
            <person name="Ament-Velasquez S.L."/>
            <person name="Kruys A."/>
            <person name="Hutchinson M.I."/>
            <person name="Powell A.J."/>
            <person name="Barry K."/>
            <person name="Miller A.N."/>
            <person name="Grigoriev I.V."/>
            <person name="Debuchy R."/>
            <person name="Gladieux P."/>
            <person name="Hiltunen Thoren M."/>
            <person name="Johannesson H."/>
        </authorList>
    </citation>
    <scope>NUCLEOTIDE SEQUENCE</scope>
    <source>
        <strain evidence="2">CBS 757.83</strain>
    </source>
</reference>
<dbReference type="EMBL" id="MU863624">
    <property type="protein sequence ID" value="KAK4106398.1"/>
    <property type="molecule type" value="Genomic_DNA"/>
</dbReference>
<accession>A0AAN6QA56</accession>